<comment type="caution">
    <text evidence="3">The sequence shown here is derived from an EMBL/GenBank/DDBJ whole genome shotgun (WGS) entry which is preliminary data.</text>
</comment>
<dbReference type="Proteomes" id="UP000635387">
    <property type="component" value="Unassembled WGS sequence"/>
</dbReference>
<evidence type="ECO:0000256" key="2">
    <source>
        <dbReference type="SAM" id="Phobius"/>
    </source>
</evidence>
<feature type="region of interest" description="Disordered" evidence="1">
    <location>
        <begin position="1"/>
        <end position="21"/>
    </location>
</feature>
<feature type="transmembrane region" description="Helical" evidence="2">
    <location>
        <begin position="85"/>
        <end position="106"/>
    </location>
</feature>
<keyword evidence="2" id="KW-1133">Transmembrane helix</keyword>
<keyword evidence="4" id="KW-1185">Reference proteome</keyword>
<evidence type="ECO:0000256" key="1">
    <source>
        <dbReference type="SAM" id="MobiDB-lite"/>
    </source>
</evidence>
<feature type="region of interest" description="Disordered" evidence="1">
    <location>
        <begin position="112"/>
        <end position="133"/>
    </location>
</feature>
<dbReference type="EMBL" id="BNAY01000007">
    <property type="protein sequence ID" value="GHH28117.1"/>
    <property type="molecule type" value="Genomic_DNA"/>
</dbReference>
<dbReference type="Pfam" id="PF19650">
    <property type="entry name" value="DUF6153"/>
    <property type="match status" value="1"/>
</dbReference>
<dbReference type="InterPro" id="IPR046151">
    <property type="entry name" value="DUF6153"/>
</dbReference>
<accession>A0ABQ3M6F1</accession>
<keyword evidence="2" id="KW-0472">Membrane</keyword>
<proteinExistence type="predicted"/>
<evidence type="ECO:0000313" key="3">
    <source>
        <dbReference type="EMBL" id="GHH28117.1"/>
    </source>
</evidence>
<reference evidence="4" key="1">
    <citation type="journal article" date="2019" name="Int. J. Syst. Evol. Microbiol.">
        <title>The Global Catalogue of Microorganisms (GCM) 10K type strain sequencing project: providing services to taxonomists for standard genome sequencing and annotation.</title>
        <authorList>
            <consortium name="The Broad Institute Genomics Platform"/>
            <consortium name="The Broad Institute Genome Sequencing Center for Infectious Disease"/>
            <person name="Wu L."/>
            <person name="Ma J."/>
        </authorList>
    </citation>
    <scope>NUCLEOTIDE SEQUENCE [LARGE SCALE GENOMIC DNA]</scope>
    <source>
        <strain evidence="4">CGMCC 4.7683</strain>
    </source>
</reference>
<feature type="transmembrane region" description="Helical" evidence="2">
    <location>
        <begin position="34"/>
        <end position="52"/>
    </location>
</feature>
<evidence type="ECO:0000313" key="4">
    <source>
        <dbReference type="Proteomes" id="UP000635387"/>
    </source>
</evidence>
<organism evidence="3 4">
    <name type="scientific">Amycolatopsis oliviviridis</name>
    <dbReference type="NCBI Taxonomy" id="1471590"/>
    <lineage>
        <taxon>Bacteria</taxon>
        <taxon>Bacillati</taxon>
        <taxon>Actinomycetota</taxon>
        <taxon>Actinomycetes</taxon>
        <taxon>Pseudonocardiales</taxon>
        <taxon>Pseudonocardiaceae</taxon>
        <taxon>Amycolatopsis</taxon>
    </lineage>
</organism>
<name>A0ABQ3M6F1_9PSEU</name>
<protein>
    <submittedName>
        <fullName evidence="3">Uncharacterized protein</fullName>
    </submittedName>
</protein>
<keyword evidence="2" id="KW-0812">Transmembrane</keyword>
<sequence>MELRRRGNPTSRRRAESGYGGGVTQPSYPAALRWLLLCVVALGLVGMHHVIAESGHGAGHETAAVAMADPCCADTTSHDDGGHTGLHLCLAVLAAAVLLIVTWLLVRKGRTTGTGKARSGTGSASGRDPPRWRPVPERLSFLCVLRV</sequence>
<gene>
    <name evidence="3" type="ORF">GCM10017790_58420</name>
</gene>